<feature type="transmembrane region" description="Helical" evidence="1">
    <location>
        <begin position="99"/>
        <end position="123"/>
    </location>
</feature>
<accession>A0A4P6M4U4</accession>
<dbReference type="RefSeq" id="WP_130182745.1">
    <property type="nucleotide sequence ID" value="NZ_CP035945.1"/>
</dbReference>
<keyword evidence="1" id="KW-0472">Membrane</keyword>
<feature type="transmembrane region" description="Helical" evidence="1">
    <location>
        <begin position="171"/>
        <end position="195"/>
    </location>
</feature>
<protein>
    <recommendedName>
        <fullName evidence="4">ABC transporter permease</fullName>
    </recommendedName>
</protein>
<name>A0A4P6M4U4_9FIRM</name>
<reference evidence="2 3" key="1">
    <citation type="submission" date="2019-01" db="EMBL/GenBank/DDBJ databases">
        <title>PMF-metabolizing Aryl O-demethylase.</title>
        <authorList>
            <person name="Kim M."/>
        </authorList>
    </citation>
    <scope>NUCLEOTIDE SEQUENCE [LARGE SCALE GENOMIC DNA]</scope>
    <source>
        <strain evidence="2 3">PMF1</strain>
    </source>
</reference>
<dbReference type="Pfam" id="PF12730">
    <property type="entry name" value="ABC2_membrane_4"/>
    <property type="match status" value="1"/>
</dbReference>
<evidence type="ECO:0008006" key="4">
    <source>
        <dbReference type="Google" id="ProtNLM"/>
    </source>
</evidence>
<proteinExistence type="predicted"/>
<feature type="transmembrane region" description="Helical" evidence="1">
    <location>
        <begin position="58"/>
        <end position="78"/>
    </location>
</feature>
<sequence>MTSALEWKKMRRTGFFPAFLAGGLLTAAVPVVNTALRPENFVDQQALPAVILTGANWQVMSMLLSFLIIIGACIMYHTEFADNAMQRMDTLPKRPENLFFGKCSVLLVLTAGVLVLGGTAFLFCGWKWFSADRIFTAEIGKSMGFSFVMFLPLLIFMTAVSSLCKNMWISLGIGTICLFMTSILQNGGGILSYLPFMMPMKIYPALQEAQAVKCLIISCGETVGFGVLEIICLKIRRNFT</sequence>
<evidence type="ECO:0000256" key="1">
    <source>
        <dbReference type="SAM" id="Phobius"/>
    </source>
</evidence>
<organism evidence="2 3">
    <name type="scientific">Blautia producta</name>
    <dbReference type="NCBI Taxonomy" id="33035"/>
    <lineage>
        <taxon>Bacteria</taxon>
        <taxon>Bacillati</taxon>
        <taxon>Bacillota</taxon>
        <taxon>Clostridia</taxon>
        <taxon>Lachnospirales</taxon>
        <taxon>Lachnospiraceae</taxon>
        <taxon>Blautia</taxon>
    </lineage>
</organism>
<keyword evidence="1" id="KW-0812">Transmembrane</keyword>
<dbReference type="Proteomes" id="UP000289794">
    <property type="component" value="Chromosome"/>
</dbReference>
<keyword evidence="1" id="KW-1133">Transmembrane helix</keyword>
<dbReference type="EMBL" id="CP035945">
    <property type="protein sequence ID" value="QBE99789.1"/>
    <property type="molecule type" value="Genomic_DNA"/>
</dbReference>
<feature type="transmembrane region" description="Helical" evidence="1">
    <location>
        <begin position="143"/>
        <end position="164"/>
    </location>
</feature>
<evidence type="ECO:0000313" key="2">
    <source>
        <dbReference type="EMBL" id="QBE99789.1"/>
    </source>
</evidence>
<dbReference type="KEGG" id="bpro:PMF13cell1_05383"/>
<evidence type="ECO:0000313" key="3">
    <source>
        <dbReference type="Proteomes" id="UP000289794"/>
    </source>
</evidence>
<dbReference type="AlphaFoldDB" id="A0A4P6M4U4"/>
<gene>
    <name evidence="2" type="ORF">PMF13cell1_05383</name>
</gene>
<feature type="transmembrane region" description="Helical" evidence="1">
    <location>
        <begin position="215"/>
        <end position="235"/>
    </location>
</feature>